<evidence type="ECO:0000256" key="1">
    <source>
        <dbReference type="SAM" id="MobiDB-lite"/>
    </source>
</evidence>
<evidence type="ECO:0000313" key="3">
    <source>
        <dbReference type="Proteomes" id="UP000636661"/>
    </source>
</evidence>
<gene>
    <name evidence="2" type="ORF">GCM10010274_57220</name>
</gene>
<reference evidence="2" key="1">
    <citation type="journal article" date="2014" name="Int. J. Syst. Evol. Microbiol.">
        <title>Complete genome sequence of Corynebacterium casei LMG S-19264T (=DSM 44701T), isolated from a smear-ripened cheese.</title>
        <authorList>
            <consortium name="US DOE Joint Genome Institute (JGI-PGF)"/>
            <person name="Walter F."/>
            <person name="Albersmeier A."/>
            <person name="Kalinowski J."/>
            <person name="Ruckert C."/>
        </authorList>
    </citation>
    <scope>NUCLEOTIDE SEQUENCE</scope>
    <source>
        <strain evidence="2">JCM 4391</strain>
    </source>
</reference>
<feature type="region of interest" description="Disordered" evidence="1">
    <location>
        <begin position="1"/>
        <end position="34"/>
    </location>
</feature>
<dbReference type="InterPro" id="IPR045677">
    <property type="entry name" value="DUF6197"/>
</dbReference>
<keyword evidence="3" id="KW-1185">Reference proteome</keyword>
<dbReference type="Proteomes" id="UP000636661">
    <property type="component" value="Unassembled WGS sequence"/>
</dbReference>
<sequence length="195" mass="20625">MPFAFPSGARHARHRPLPAIHPPAPTTRQAATAPPTALTLEERLTLVNMEMTARLDEAAVAYEVNTAHIPIEPVDLADVVTVPLTPTLQPPPEPYPTPVAALLQRAHHRLLTGGWCSGALVDEDGARCLLGAIHAEAGGDSGLEADATSVLLDAIRRRFGEHVDSVPSFNDAHGSGRVPMRMLDQAAGLADARGL</sequence>
<organism evidence="2 3">
    <name type="scientific">Streptomyces lavendofoliae</name>
    <dbReference type="NCBI Taxonomy" id="67314"/>
    <lineage>
        <taxon>Bacteria</taxon>
        <taxon>Bacillati</taxon>
        <taxon>Actinomycetota</taxon>
        <taxon>Actinomycetes</taxon>
        <taxon>Kitasatosporales</taxon>
        <taxon>Streptomycetaceae</taxon>
        <taxon>Streptomyces</taxon>
    </lineage>
</organism>
<proteinExistence type="predicted"/>
<evidence type="ECO:0000313" key="2">
    <source>
        <dbReference type="EMBL" id="GGU60983.1"/>
    </source>
</evidence>
<protein>
    <submittedName>
        <fullName evidence="2">Uncharacterized protein</fullName>
    </submittedName>
</protein>
<dbReference type="AlphaFoldDB" id="A0A918M6W4"/>
<comment type="caution">
    <text evidence="2">The sequence shown here is derived from an EMBL/GenBank/DDBJ whole genome shotgun (WGS) entry which is preliminary data.</text>
</comment>
<dbReference type="EMBL" id="BMTP01000019">
    <property type="protein sequence ID" value="GGU60983.1"/>
    <property type="molecule type" value="Genomic_DNA"/>
</dbReference>
<dbReference type="Pfam" id="PF19698">
    <property type="entry name" value="DUF6197"/>
    <property type="match status" value="1"/>
</dbReference>
<accession>A0A918M6W4</accession>
<name>A0A918M6W4_9ACTN</name>
<reference evidence="2" key="2">
    <citation type="submission" date="2020-09" db="EMBL/GenBank/DDBJ databases">
        <authorList>
            <person name="Sun Q."/>
            <person name="Ohkuma M."/>
        </authorList>
    </citation>
    <scope>NUCLEOTIDE SEQUENCE</scope>
    <source>
        <strain evidence="2">JCM 4391</strain>
    </source>
</reference>